<gene>
    <name evidence="2" type="ORF">SVUK_LOCUS10929</name>
</gene>
<dbReference type="AlphaFoldDB" id="A0A3P7ISP3"/>
<evidence type="ECO:0008006" key="4">
    <source>
        <dbReference type="Google" id="ProtNLM"/>
    </source>
</evidence>
<evidence type="ECO:0000256" key="1">
    <source>
        <dbReference type="SAM" id="Phobius"/>
    </source>
</evidence>
<reference evidence="2 3" key="1">
    <citation type="submission" date="2018-11" db="EMBL/GenBank/DDBJ databases">
        <authorList>
            <consortium name="Pathogen Informatics"/>
        </authorList>
    </citation>
    <scope>NUCLEOTIDE SEQUENCE [LARGE SCALE GENOMIC DNA]</scope>
</reference>
<accession>A0A3P7ISP3</accession>
<keyword evidence="1" id="KW-0472">Membrane</keyword>
<evidence type="ECO:0000313" key="2">
    <source>
        <dbReference type="EMBL" id="VDM75931.1"/>
    </source>
</evidence>
<evidence type="ECO:0000313" key="3">
    <source>
        <dbReference type="Proteomes" id="UP000270094"/>
    </source>
</evidence>
<proteinExistence type="predicted"/>
<organism evidence="2 3">
    <name type="scientific">Strongylus vulgaris</name>
    <name type="common">Blood worm</name>
    <dbReference type="NCBI Taxonomy" id="40348"/>
    <lineage>
        <taxon>Eukaryota</taxon>
        <taxon>Metazoa</taxon>
        <taxon>Ecdysozoa</taxon>
        <taxon>Nematoda</taxon>
        <taxon>Chromadorea</taxon>
        <taxon>Rhabditida</taxon>
        <taxon>Rhabditina</taxon>
        <taxon>Rhabditomorpha</taxon>
        <taxon>Strongyloidea</taxon>
        <taxon>Strongylidae</taxon>
        <taxon>Strongylus</taxon>
    </lineage>
</organism>
<protein>
    <recommendedName>
        <fullName evidence="4">BRICHOS domain-containing protein</fullName>
    </recommendedName>
</protein>
<keyword evidence="1" id="KW-0812">Transmembrane</keyword>
<name>A0A3P7ISP3_STRVU</name>
<dbReference type="EMBL" id="UYYB01096058">
    <property type="protein sequence ID" value="VDM75931.1"/>
    <property type="molecule type" value="Genomic_DNA"/>
</dbReference>
<keyword evidence="3" id="KW-1185">Reference proteome</keyword>
<dbReference type="OrthoDB" id="5869318at2759"/>
<keyword evidence="1" id="KW-1133">Transmembrane helix</keyword>
<feature type="transmembrane region" description="Helical" evidence="1">
    <location>
        <begin position="70"/>
        <end position="92"/>
    </location>
</feature>
<sequence length="483" mass="53314">MSSNYALPLKAAPGPAGTVPTSVIASRAPSVVVQPVVVQSRPTTGPLPTKKRNRLQEWMGKASRGCRRQCCALCTFFTILLLICGIIAAIVLTQVLKAPKNAQISWLAPEMYRNGQNQPVRINMNAEDEQVRLHLQGAMPFKGNYISYYDFKTNRVAVIDESLKSNGKYLACFVMPLDRSMLRDEEAMRKAIGVAMHVSRRLRTKDRLKLRNSQTQGWAESWQYLPAPVMNGQQMFSKPIPECEGARWVQLEYAGTNQKNRKCSDCYDFCLPDYGIERDAVRGEEQLNIVKRICFYLFVPEWRTYAQANTIEQNQRDFETYYRNRNHLTTAFGGSGSDSKWITLQGLPQTIRNVTGQLAGQVGNAAAGVVNTIGDVAQGVRAGVFGQNLPSESGYQSGNSNGYNSPMHPGAFAPASAVNGVMTMNGVNGQSGSNAYNMNPESIGVGAYGGSSQSLYPNMNGYPQDGESFCRNLIKIKVYMDLT</sequence>
<dbReference type="Proteomes" id="UP000270094">
    <property type="component" value="Unassembled WGS sequence"/>
</dbReference>